<keyword evidence="2" id="KW-1185">Reference proteome</keyword>
<evidence type="ECO:0000313" key="2">
    <source>
        <dbReference type="Proteomes" id="UP000594263"/>
    </source>
</evidence>
<organism evidence="1 2">
    <name type="scientific">Kalanchoe fedtschenkoi</name>
    <name type="common">Lavender scallops</name>
    <name type="synonym">South American air plant</name>
    <dbReference type="NCBI Taxonomy" id="63787"/>
    <lineage>
        <taxon>Eukaryota</taxon>
        <taxon>Viridiplantae</taxon>
        <taxon>Streptophyta</taxon>
        <taxon>Embryophyta</taxon>
        <taxon>Tracheophyta</taxon>
        <taxon>Spermatophyta</taxon>
        <taxon>Magnoliopsida</taxon>
        <taxon>eudicotyledons</taxon>
        <taxon>Gunneridae</taxon>
        <taxon>Pentapetalae</taxon>
        <taxon>Saxifragales</taxon>
        <taxon>Crassulaceae</taxon>
        <taxon>Kalanchoe</taxon>
    </lineage>
</organism>
<name>A0A7N0U3D2_KALFE</name>
<sequence length="90" mass="10560">MSRHKTLSFIHIILHIMLKQYPHQEKCSSRNMSCWLTFSDTIMPNIGITLNRESLQPFDLADQSPEDHPLLYKIERKFHGGRDHPSALFL</sequence>
<protein>
    <submittedName>
        <fullName evidence="1">Uncharacterized protein</fullName>
    </submittedName>
</protein>
<proteinExistence type="predicted"/>
<accession>A0A7N0U3D2</accession>
<reference evidence="1" key="1">
    <citation type="submission" date="2021-01" db="UniProtKB">
        <authorList>
            <consortium name="EnsemblPlants"/>
        </authorList>
    </citation>
    <scope>IDENTIFICATION</scope>
</reference>
<dbReference type="EnsemblPlants" id="Kaladp0053s0221.1.v1.1">
    <property type="protein sequence ID" value="Kaladp0053s0221.1.v1.1"/>
    <property type="gene ID" value="Kaladp0053s0221.v1.1"/>
</dbReference>
<evidence type="ECO:0000313" key="1">
    <source>
        <dbReference type="EnsemblPlants" id="Kaladp0053s0221.1.v1.1"/>
    </source>
</evidence>
<dbReference type="Gramene" id="Kaladp0053s0221.1.v1.1">
    <property type="protein sequence ID" value="Kaladp0053s0221.1.v1.1"/>
    <property type="gene ID" value="Kaladp0053s0221.v1.1"/>
</dbReference>
<dbReference type="Proteomes" id="UP000594263">
    <property type="component" value="Unplaced"/>
</dbReference>
<dbReference type="AlphaFoldDB" id="A0A7N0U3D2"/>